<dbReference type="InterPro" id="IPR000048">
    <property type="entry name" value="IQ_motif_EF-hand-BS"/>
</dbReference>
<evidence type="ECO:0000313" key="4">
    <source>
        <dbReference type="Proteomes" id="UP000001811"/>
    </source>
</evidence>
<dbReference type="Pfam" id="PF00612">
    <property type="entry name" value="IQ"/>
    <property type="match status" value="2"/>
</dbReference>
<name>A0A5F9DVL9_RABIT</name>
<dbReference type="FunFam" id="1.20.5.190:FF:000014">
    <property type="entry name" value="IQ motif containing F5"/>
    <property type="match status" value="1"/>
</dbReference>
<dbReference type="GeneTree" id="ENSGT00390000004641"/>
<organism evidence="3 4">
    <name type="scientific">Oryctolagus cuniculus</name>
    <name type="common">Rabbit</name>
    <dbReference type="NCBI Taxonomy" id="9986"/>
    <lineage>
        <taxon>Eukaryota</taxon>
        <taxon>Metazoa</taxon>
        <taxon>Chordata</taxon>
        <taxon>Craniata</taxon>
        <taxon>Vertebrata</taxon>
        <taxon>Euteleostomi</taxon>
        <taxon>Mammalia</taxon>
        <taxon>Eutheria</taxon>
        <taxon>Euarchontoglires</taxon>
        <taxon>Glires</taxon>
        <taxon>Lagomorpha</taxon>
        <taxon>Leporidae</taxon>
        <taxon>Oryctolagus</taxon>
    </lineage>
</organism>
<protein>
    <recommendedName>
        <fullName evidence="5">IQ motif containing F5</fullName>
    </recommendedName>
</protein>
<evidence type="ECO:0000313" key="3">
    <source>
        <dbReference type="Ensembl" id="ENSOCUP00000049828.1"/>
    </source>
</evidence>
<dbReference type="FunFam" id="1.20.5.190:FF:000015">
    <property type="entry name" value="IQ motif containing F5"/>
    <property type="match status" value="1"/>
</dbReference>
<feature type="compositionally biased region" description="Pro residues" evidence="2">
    <location>
        <begin position="37"/>
        <end position="47"/>
    </location>
</feature>
<dbReference type="AlphaFoldDB" id="A0A5F9DVL9"/>
<reference evidence="3" key="2">
    <citation type="submission" date="2025-08" db="UniProtKB">
        <authorList>
            <consortium name="Ensembl"/>
        </authorList>
    </citation>
    <scope>IDENTIFICATION</scope>
    <source>
        <strain evidence="3">Thorbecke</strain>
    </source>
</reference>
<evidence type="ECO:0000256" key="2">
    <source>
        <dbReference type="SAM" id="MobiDB-lite"/>
    </source>
</evidence>
<dbReference type="GeneID" id="100342707"/>
<dbReference type="InterPro" id="IPR039887">
    <property type="entry name" value="IQCF"/>
</dbReference>
<keyword evidence="1" id="KW-0677">Repeat</keyword>
<dbReference type="InParanoid" id="A0A5F9DVL9"/>
<evidence type="ECO:0008006" key="5">
    <source>
        <dbReference type="Google" id="ProtNLM"/>
    </source>
</evidence>
<dbReference type="PROSITE" id="PS50096">
    <property type="entry name" value="IQ"/>
    <property type="match status" value="2"/>
</dbReference>
<dbReference type="PANTHER" id="PTHR21633:SF10">
    <property type="entry name" value="IQ MOTIF CONTAINING F4"/>
    <property type="match status" value="1"/>
</dbReference>
<dbReference type="OrthoDB" id="252964at2759"/>
<sequence length="191" mass="22968">MGIRFCKDGQFCEIIIEDVDETTVWTKKEKEKKTVKQPPPPPPPPPKPKPRPSSEAAARKIQAWWRGTLLRRTLLHAALRAWIIQCWWRHTLMILLQRRRRAALDFYARETWASTRLQSWFRMWHIRRRYCRLLNAVRIIQISWRWHSCHTRGIFQGHYELTESQLKLELDIFLGSQICRITDCIPFPIKN</sequence>
<keyword evidence="4" id="KW-1185">Reference proteome</keyword>
<dbReference type="SMART" id="SM00015">
    <property type="entry name" value="IQ"/>
    <property type="match status" value="2"/>
</dbReference>
<dbReference type="Bgee" id="ENSOCUG00000036205">
    <property type="expression patterns" value="Expressed in testis and 6 other cell types or tissues"/>
</dbReference>
<dbReference type="RefSeq" id="XP_008258954.1">
    <property type="nucleotide sequence ID" value="XM_008260732.4"/>
</dbReference>
<dbReference type="Ensembl" id="ENSOCUT00000036116.1">
    <property type="protein sequence ID" value="ENSOCUP00000049828.1"/>
    <property type="gene ID" value="ENSOCUG00000036205.1"/>
</dbReference>
<dbReference type="Proteomes" id="UP000001811">
    <property type="component" value="Chromosome 9"/>
</dbReference>
<gene>
    <name evidence="3" type="primary">LOC100342707</name>
</gene>
<dbReference type="EMBL" id="AAGW02044157">
    <property type="status" value="NOT_ANNOTATED_CDS"/>
    <property type="molecule type" value="Genomic_DNA"/>
</dbReference>
<dbReference type="GO" id="GO:0005516">
    <property type="term" value="F:calmodulin binding"/>
    <property type="evidence" value="ECO:0007669"/>
    <property type="project" value="TreeGrafter"/>
</dbReference>
<reference evidence="3 4" key="1">
    <citation type="journal article" date="2011" name="Nature">
        <title>A high-resolution map of human evolutionary constraint using 29 mammals.</title>
        <authorList>
            <person name="Lindblad-Toh K."/>
            <person name="Garber M."/>
            <person name="Zuk O."/>
            <person name="Lin M.F."/>
            <person name="Parker B.J."/>
            <person name="Washietl S."/>
            <person name="Kheradpour P."/>
            <person name="Ernst J."/>
            <person name="Jordan G."/>
            <person name="Mauceli E."/>
            <person name="Ward L.D."/>
            <person name="Lowe C.B."/>
            <person name="Holloway A.K."/>
            <person name="Clamp M."/>
            <person name="Gnerre S."/>
            <person name="Alfoldi J."/>
            <person name="Beal K."/>
            <person name="Chang J."/>
            <person name="Clawson H."/>
            <person name="Cuff J."/>
            <person name="Di Palma F."/>
            <person name="Fitzgerald S."/>
            <person name="Flicek P."/>
            <person name="Guttman M."/>
            <person name="Hubisz M.J."/>
            <person name="Jaffe D.B."/>
            <person name="Jungreis I."/>
            <person name="Kent W.J."/>
            <person name="Kostka D."/>
            <person name="Lara M."/>
            <person name="Martins A.L."/>
            <person name="Massingham T."/>
            <person name="Moltke I."/>
            <person name="Raney B.J."/>
            <person name="Rasmussen M.D."/>
            <person name="Robinson J."/>
            <person name="Stark A."/>
            <person name="Vilella A.J."/>
            <person name="Wen J."/>
            <person name="Xie X."/>
            <person name="Zody M.C."/>
            <person name="Baldwin J."/>
            <person name="Bloom T."/>
            <person name="Chin C.W."/>
            <person name="Heiman D."/>
            <person name="Nicol R."/>
            <person name="Nusbaum C."/>
            <person name="Young S."/>
            <person name="Wilkinson J."/>
            <person name="Worley K.C."/>
            <person name="Kovar C.L."/>
            <person name="Muzny D.M."/>
            <person name="Gibbs R.A."/>
            <person name="Cree A."/>
            <person name="Dihn H.H."/>
            <person name="Fowler G."/>
            <person name="Jhangiani S."/>
            <person name="Joshi V."/>
            <person name="Lee S."/>
            <person name="Lewis L.R."/>
            <person name="Nazareth L.V."/>
            <person name="Okwuonu G."/>
            <person name="Santibanez J."/>
            <person name="Warren W.C."/>
            <person name="Mardis E.R."/>
            <person name="Weinstock G.M."/>
            <person name="Wilson R.K."/>
            <person name="Delehaunty K."/>
            <person name="Dooling D."/>
            <person name="Fronik C."/>
            <person name="Fulton L."/>
            <person name="Fulton B."/>
            <person name="Graves T."/>
            <person name="Minx P."/>
            <person name="Sodergren E."/>
            <person name="Birney E."/>
            <person name="Margulies E.H."/>
            <person name="Herrero J."/>
            <person name="Green E.D."/>
            <person name="Haussler D."/>
            <person name="Siepel A."/>
            <person name="Goldman N."/>
            <person name="Pollard K.S."/>
            <person name="Pedersen J.S."/>
            <person name="Lander E.S."/>
            <person name="Kellis M."/>
        </authorList>
    </citation>
    <scope>NUCLEOTIDE SEQUENCE [LARGE SCALE GENOMIC DNA]</scope>
    <source>
        <strain evidence="3 4">Thorbecke inbred</strain>
    </source>
</reference>
<reference evidence="3" key="3">
    <citation type="submission" date="2025-09" db="UniProtKB">
        <authorList>
            <consortium name="Ensembl"/>
        </authorList>
    </citation>
    <scope>IDENTIFICATION</scope>
    <source>
        <strain evidence="3">Thorbecke</strain>
    </source>
</reference>
<feature type="region of interest" description="Disordered" evidence="2">
    <location>
        <begin position="26"/>
        <end position="54"/>
    </location>
</feature>
<dbReference type="KEGG" id="ocu:100342707"/>
<dbReference type="Gene3D" id="1.20.5.190">
    <property type="match status" value="2"/>
</dbReference>
<accession>A0A5F9DVL9</accession>
<dbReference type="PANTHER" id="PTHR21633">
    <property type="entry name" value="IQ MOTIF CONTAINING F"/>
    <property type="match status" value="1"/>
</dbReference>
<evidence type="ECO:0000256" key="1">
    <source>
        <dbReference type="ARBA" id="ARBA00022737"/>
    </source>
</evidence>
<proteinExistence type="predicted"/>